<keyword evidence="1" id="KW-0808">Transferase</keyword>
<dbReference type="CDD" id="cd03185">
    <property type="entry name" value="GST_C_Tau"/>
    <property type="match status" value="1"/>
</dbReference>
<dbReference type="Gene3D" id="1.20.1050.10">
    <property type="match status" value="2"/>
</dbReference>
<dbReference type="OrthoDB" id="202840at2759"/>
<evidence type="ECO:0000313" key="1">
    <source>
        <dbReference type="EMBL" id="RWR93337.1"/>
    </source>
</evidence>
<proteinExistence type="predicted"/>
<protein>
    <submittedName>
        <fullName evidence="1">Putative glutathione S-transferase parA</fullName>
    </submittedName>
</protein>
<dbReference type="InterPro" id="IPR036282">
    <property type="entry name" value="Glutathione-S-Trfase_C_sf"/>
</dbReference>
<reference evidence="1 2" key="1">
    <citation type="journal article" date="2019" name="Nat. Plants">
        <title>Stout camphor tree genome fills gaps in understanding of flowering plant genome evolution.</title>
        <authorList>
            <person name="Chaw S.M."/>
            <person name="Liu Y.C."/>
            <person name="Wu Y.W."/>
            <person name="Wang H.Y."/>
            <person name="Lin C.I."/>
            <person name="Wu C.S."/>
            <person name="Ke H.M."/>
            <person name="Chang L.Y."/>
            <person name="Hsu C.Y."/>
            <person name="Yang H.T."/>
            <person name="Sudianto E."/>
            <person name="Hsu M.H."/>
            <person name="Wu K.P."/>
            <person name="Wang L.N."/>
            <person name="Leebens-Mack J.H."/>
            <person name="Tsai I.J."/>
        </authorList>
    </citation>
    <scope>NUCLEOTIDE SEQUENCE [LARGE SCALE GENOMIC DNA]</scope>
    <source>
        <strain evidence="2">cv. Chaw 1501</strain>
        <tissue evidence="1">Young leaves</tissue>
    </source>
</reference>
<gene>
    <name evidence="1" type="ORF">CKAN_02258400</name>
</gene>
<dbReference type="GO" id="GO:0006749">
    <property type="term" value="P:glutathione metabolic process"/>
    <property type="evidence" value="ECO:0007669"/>
    <property type="project" value="InterPro"/>
</dbReference>
<keyword evidence="2" id="KW-1185">Reference proteome</keyword>
<dbReference type="GO" id="GO:0004364">
    <property type="term" value="F:glutathione transferase activity"/>
    <property type="evidence" value="ECO:0007669"/>
    <property type="project" value="InterPro"/>
</dbReference>
<dbReference type="EMBL" id="QPKB01000010">
    <property type="protein sequence ID" value="RWR93337.1"/>
    <property type="molecule type" value="Genomic_DNA"/>
</dbReference>
<sequence>MYECGSQIRKSKGEAQEATKKESIDCLKLLEGELEDKPFYGGKSLGIENECPKLIALVKRCMEKESVSKVLPDPHKVYDFVGDLMKKYGVEFW</sequence>
<evidence type="ECO:0000313" key="2">
    <source>
        <dbReference type="Proteomes" id="UP000283530"/>
    </source>
</evidence>
<organism evidence="1 2">
    <name type="scientific">Cinnamomum micranthum f. kanehirae</name>
    <dbReference type="NCBI Taxonomy" id="337451"/>
    <lineage>
        <taxon>Eukaryota</taxon>
        <taxon>Viridiplantae</taxon>
        <taxon>Streptophyta</taxon>
        <taxon>Embryophyta</taxon>
        <taxon>Tracheophyta</taxon>
        <taxon>Spermatophyta</taxon>
        <taxon>Magnoliopsida</taxon>
        <taxon>Magnoliidae</taxon>
        <taxon>Laurales</taxon>
        <taxon>Lauraceae</taxon>
        <taxon>Cinnamomum</taxon>
    </lineage>
</organism>
<dbReference type="STRING" id="337451.A0A443PRD7"/>
<comment type="caution">
    <text evidence="1">The sequence shown here is derived from an EMBL/GenBank/DDBJ whole genome shotgun (WGS) entry which is preliminary data.</text>
</comment>
<dbReference type="InterPro" id="IPR045074">
    <property type="entry name" value="GST_C_Tau"/>
</dbReference>
<accession>A0A443PRD7</accession>
<name>A0A443PRD7_9MAGN</name>
<dbReference type="AlphaFoldDB" id="A0A443PRD7"/>
<dbReference type="Proteomes" id="UP000283530">
    <property type="component" value="Unassembled WGS sequence"/>
</dbReference>
<dbReference type="SUPFAM" id="SSF47616">
    <property type="entry name" value="GST C-terminal domain-like"/>
    <property type="match status" value="1"/>
</dbReference>